<name>A0A3N4I3P1_ASCIM</name>
<keyword evidence="2" id="KW-1185">Reference proteome</keyword>
<evidence type="ECO:0008006" key="3">
    <source>
        <dbReference type="Google" id="ProtNLM"/>
    </source>
</evidence>
<evidence type="ECO:0000313" key="2">
    <source>
        <dbReference type="Proteomes" id="UP000275078"/>
    </source>
</evidence>
<sequence length="174" mass="20004">MTTKPSRTFLSLPLELRHEIYRHCSAFTLLVLYSTSHQLRSEILRSRSLILEKSYAYGEHPNLSLRYPTSRIAKLAVFSIRHVMGVADRSEALLCDRLAGVTHGPKFDSEKLRLTYACCFCCLWLVECRNMIRGVRNVEGTEEAALSCDWCVKLKHSLDQECEFTKLLVRGVDY</sequence>
<accession>A0A3N4I3P1</accession>
<evidence type="ECO:0000313" key="1">
    <source>
        <dbReference type="EMBL" id="RPA78791.1"/>
    </source>
</evidence>
<dbReference type="Proteomes" id="UP000275078">
    <property type="component" value="Unassembled WGS sequence"/>
</dbReference>
<dbReference type="AlphaFoldDB" id="A0A3N4I3P1"/>
<proteinExistence type="predicted"/>
<gene>
    <name evidence="1" type="ORF">BJ508DRAFT_416381</name>
</gene>
<protein>
    <recommendedName>
        <fullName evidence="3">F-box domain-containing protein</fullName>
    </recommendedName>
</protein>
<dbReference type="EMBL" id="ML119707">
    <property type="protein sequence ID" value="RPA78791.1"/>
    <property type="molecule type" value="Genomic_DNA"/>
</dbReference>
<reference evidence="1 2" key="1">
    <citation type="journal article" date="2018" name="Nat. Ecol. Evol.">
        <title>Pezizomycetes genomes reveal the molecular basis of ectomycorrhizal truffle lifestyle.</title>
        <authorList>
            <person name="Murat C."/>
            <person name="Payen T."/>
            <person name="Noel B."/>
            <person name="Kuo A."/>
            <person name="Morin E."/>
            <person name="Chen J."/>
            <person name="Kohler A."/>
            <person name="Krizsan K."/>
            <person name="Balestrini R."/>
            <person name="Da Silva C."/>
            <person name="Montanini B."/>
            <person name="Hainaut M."/>
            <person name="Levati E."/>
            <person name="Barry K.W."/>
            <person name="Belfiori B."/>
            <person name="Cichocki N."/>
            <person name="Clum A."/>
            <person name="Dockter R.B."/>
            <person name="Fauchery L."/>
            <person name="Guy J."/>
            <person name="Iotti M."/>
            <person name="Le Tacon F."/>
            <person name="Lindquist E.A."/>
            <person name="Lipzen A."/>
            <person name="Malagnac F."/>
            <person name="Mello A."/>
            <person name="Molinier V."/>
            <person name="Miyauchi S."/>
            <person name="Poulain J."/>
            <person name="Riccioni C."/>
            <person name="Rubini A."/>
            <person name="Sitrit Y."/>
            <person name="Splivallo R."/>
            <person name="Traeger S."/>
            <person name="Wang M."/>
            <person name="Zifcakova L."/>
            <person name="Wipf D."/>
            <person name="Zambonelli A."/>
            <person name="Paolocci F."/>
            <person name="Nowrousian M."/>
            <person name="Ottonello S."/>
            <person name="Baldrian P."/>
            <person name="Spatafora J.W."/>
            <person name="Henrissat B."/>
            <person name="Nagy L.G."/>
            <person name="Aury J.M."/>
            <person name="Wincker P."/>
            <person name="Grigoriev I.V."/>
            <person name="Bonfante P."/>
            <person name="Martin F.M."/>
        </authorList>
    </citation>
    <scope>NUCLEOTIDE SEQUENCE [LARGE SCALE GENOMIC DNA]</scope>
    <source>
        <strain evidence="1 2">RN42</strain>
    </source>
</reference>
<organism evidence="1 2">
    <name type="scientific">Ascobolus immersus RN42</name>
    <dbReference type="NCBI Taxonomy" id="1160509"/>
    <lineage>
        <taxon>Eukaryota</taxon>
        <taxon>Fungi</taxon>
        <taxon>Dikarya</taxon>
        <taxon>Ascomycota</taxon>
        <taxon>Pezizomycotina</taxon>
        <taxon>Pezizomycetes</taxon>
        <taxon>Pezizales</taxon>
        <taxon>Ascobolaceae</taxon>
        <taxon>Ascobolus</taxon>
    </lineage>
</organism>